<comment type="caution">
    <text evidence="2">The sequence shown here is derived from an EMBL/GenBank/DDBJ whole genome shotgun (WGS) entry which is preliminary data.</text>
</comment>
<evidence type="ECO:0000313" key="2">
    <source>
        <dbReference type="EMBL" id="CAI6090175.1"/>
    </source>
</evidence>
<accession>A0AA35M454</accession>
<feature type="compositionally biased region" description="Basic and acidic residues" evidence="1">
    <location>
        <begin position="14"/>
        <end position="27"/>
    </location>
</feature>
<proteinExistence type="predicted"/>
<dbReference type="Proteomes" id="UP001160390">
    <property type="component" value="Unassembled WGS sequence"/>
</dbReference>
<evidence type="ECO:0000313" key="3">
    <source>
        <dbReference type="Proteomes" id="UP001160390"/>
    </source>
</evidence>
<name>A0AA35M454_9HYPO</name>
<dbReference type="AlphaFoldDB" id="A0AA35M454"/>
<reference evidence="2" key="1">
    <citation type="submission" date="2023-01" db="EMBL/GenBank/DDBJ databases">
        <authorList>
            <person name="Piombo E."/>
        </authorList>
    </citation>
    <scope>NUCLEOTIDE SEQUENCE</scope>
</reference>
<evidence type="ECO:0000256" key="1">
    <source>
        <dbReference type="SAM" id="MobiDB-lite"/>
    </source>
</evidence>
<feature type="region of interest" description="Disordered" evidence="1">
    <location>
        <begin position="14"/>
        <end position="35"/>
    </location>
</feature>
<dbReference type="EMBL" id="CABFNP030001012">
    <property type="protein sequence ID" value="CAI6090175.1"/>
    <property type="molecule type" value="Genomic_DNA"/>
</dbReference>
<gene>
    <name evidence="2" type="ORF">CCHLO57077_00001790</name>
</gene>
<organism evidence="2 3">
    <name type="scientific">Clonostachys chloroleuca</name>
    <dbReference type="NCBI Taxonomy" id="1926264"/>
    <lineage>
        <taxon>Eukaryota</taxon>
        <taxon>Fungi</taxon>
        <taxon>Dikarya</taxon>
        <taxon>Ascomycota</taxon>
        <taxon>Pezizomycotina</taxon>
        <taxon>Sordariomycetes</taxon>
        <taxon>Hypocreomycetidae</taxon>
        <taxon>Hypocreales</taxon>
        <taxon>Bionectriaceae</taxon>
        <taxon>Clonostachys</taxon>
    </lineage>
</organism>
<protein>
    <submittedName>
        <fullName evidence="2">Uncharacterized protein</fullName>
    </submittedName>
</protein>
<keyword evidence="3" id="KW-1185">Reference proteome</keyword>
<sequence length="98" mass="10950">MCYRIKDSVAFGSHEDLPTRQGRENEQRNMQVIDPTTSHRVEVAIWYPRDHKALHDGGDSVAIHNDCISHDGLNGYDGNAFHLSIKGDCNEEAVSSNV</sequence>